<evidence type="ECO:0000259" key="2">
    <source>
        <dbReference type="Pfam" id="PF00535"/>
    </source>
</evidence>
<dbReference type="AlphaFoldDB" id="A0A8J4M3R4"/>
<feature type="domain" description="Glycosyltransferase 2-like" evidence="2">
    <location>
        <begin position="8"/>
        <end position="120"/>
    </location>
</feature>
<dbReference type="Pfam" id="PF00535">
    <property type="entry name" value="Glycos_transf_2"/>
    <property type="match status" value="1"/>
</dbReference>
<dbReference type="SUPFAM" id="SSF53448">
    <property type="entry name" value="Nucleotide-diphospho-sugar transferases"/>
    <property type="match status" value="1"/>
</dbReference>
<dbReference type="InterPro" id="IPR001173">
    <property type="entry name" value="Glyco_trans_2-like"/>
</dbReference>
<protein>
    <recommendedName>
        <fullName evidence="2">Glycosyltransferase 2-like domain-containing protein</fullName>
    </recommendedName>
</protein>
<accession>A0A8J4M3R4</accession>
<dbReference type="EMBL" id="BOVK01000046">
    <property type="protein sequence ID" value="GIQ70370.1"/>
    <property type="molecule type" value="Genomic_DNA"/>
</dbReference>
<comment type="caution">
    <text evidence="3">The sequence shown here is derived from an EMBL/GenBank/DDBJ whole genome shotgun (WGS) entry which is preliminary data.</text>
</comment>
<gene>
    <name evidence="3" type="ORF">XYCOK13_31940</name>
</gene>
<reference evidence="3" key="1">
    <citation type="submission" date="2021-04" db="EMBL/GenBank/DDBJ databases">
        <title>Draft genome sequence of Xylanibacillus composti strain K13.</title>
        <authorList>
            <person name="Uke A."/>
            <person name="Chhe C."/>
            <person name="Baramee S."/>
            <person name="Kosugi A."/>
        </authorList>
    </citation>
    <scope>NUCLEOTIDE SEQUENCE</scope>
    <source>
        <strain evidence="3">K13</strain>
    </source>
</reference>
<dbReference type="Gene3D" id="3.90.550.10">
    <property type="entry name" value="Spore Coat Polysaccharide Biosynthesis Protein SpsA, Chain A"/>
    <property type="match status" value="1"/>
</dbReference>
<dbReference type="InterPro" id="IPR050834">
    <property type="entry name" value="Glycosyltransf_2"/>
</dbReference>
<dbReference type="CDD" id="cd00761">
    <property type="entry name" value="Glyco_tranf_GTA_type"/>
    <property type="match status" value="1"/>
</dbReference>
<keyword evidence="4" id="KW-1185">Reference proteome</keyword>
<dbReference type="PANTHER" id="PTHR43685:SF3">
    <property type="entry name" value="SLR2126 PROTEIN"/>
    <property type="match status" value="1"/>
</dbReference>
<sequence>MHDQPFVSVVIPNYNYAKTLPRCLEALQHQTYKHFEVIVIDDGSTDESVEIAKQYPCRLIQTRNNGVSAARNLGAAEAKGEIVFFLDSDVALFEDALANTVTAFEEDPTLGSVCGIYAKEALFRDSLFEEYRTLQGYYWRKSSEGYVTAGFFSLGAVRKSVFMELGGFDRRLNNSEDIEFGHRLNEKYRLLLTSKVMGYHDDEDEFRKLARKMHERARQRVPFYFHRKKPTKGFETPLRGIGMLFVGLSTLLLPLALVEASMLWGFLACVLVFLLTDAGQYLFVRKERGLLFTLYFIAMHWAITAVVFWGFVRGFFNFATSRQFRMKYKYGE</sequence>
<organism evidence="3 4">
    <name type="scientific">Xylanibacillus composti</name>
    <dbReference type="NCBI Taxonomy" id="1572762"/>
    <lineage>
        <taxon>Bacteria</taxon>
        <taxon>Bacillati</taxon>
        <taxon>Bacillota</taxon>
        <taxon>Bacilli</taxon>
        <taxon>Bacillales</taxon>
        <taxon>Paenibacillaceae</taxon>
        <taxon>Xylanibacillus</taxon>
    </lineage>
</organism>
<name>A0A8J4M3R4_9BACL</name>
<dbReference type="PANTHER" id="PTHR43685">
    <property type="entry name" value="GLYCOSYLTRANSFERASE"/>
    <property type="match status" value="1"/>
</dbReference>
<evidence type="ECO:0000313" key="4">
    <source>
        <dbReference type="Proteomes" id="UP000677918"/>
    </source>
</evidence>
<feature type="transmembrane region" description="Helical" evidence="1">
    <location>
        <begin position="237"/>
        <end position="257"/>
    </location>
</feature>
<evidence type="ECO:0000313" key="3">
    <source>
        <dbReference type="EMBL" id="GIQ70370.1"/>
    </source>
</evidence>
<keyword evidence="1" id="KW-0812">Transmembrane</keyword>
<dbReference type="RefSeq" id="WP_213413198.1">
    <property type="nucleotide sequence ID" value="NZ_BOVK01000046.1"/>
</dbReference>
<evidence type="ECO:0000256" key="1">
    <source>
        <dbReference type="SAM" id="Phobius"/>
    </source>
</evidence>
<proteinExistence type="predicted"/>
<feature type="transmembrane region" description="Helical" evidence="1">
    <location>
        <begin position="263"/>
        <end position="283"/>
    </location>
</feature>
<dbReference type="InterPro" id="IPR029044">
    <property type="entry name" value="Nucleotide-diphossugar_trans"/>
</dbReference>
<feature type="transmembrane region" description="Helical" evidence="1">
    <location>
        <begin position="290"/>
        <end position="312"/>
    </location>
</feature>
<keyword evidence="1" id="KW-1133">Transmembrane helix</keyword>
<keyword evidence="1" id="KW-0472">Membrane</keyword>
<dbReference type="Proteomes" id="UP000677918">
    <property type="component" value="Unassembled WGS sequence"/>
</dbReference>